<evidence type="ECO:0000256" key="1">
    <source>
        <dbReference type="SAM" id="MobiDB-lite"/>
    </source>
</evidence>
<gene>
    <name evidence="3" type="ORF">AWB69_03832</name>
</gene>
<dbReference type="GO" id="GO:0019171">
    <property type="term" value="F:(3R)-hydroxyacyl-[acyl-carrier-protein] dehydratase activity"/>
    <property type="evidence" value="ECO:0007669"/>
    <property type="project" value="TreeGrafter"/>
</dbReference>
<dbReference type="InterPro" id="IPR029069">
    <property type="entry name" value="HotDog_dom_sf"/>
</dbReference>
<dbReference type="Proteomes" id="UP000054683">
    <property type="component" value="Unassembled WGS sequence"/>
</dbReference>
<proteinExistence type="predicted"/>
<dbReference type="InterPro" id="IPR052741">
    <property type="entry name" value="Mitochondrial_HTD2"/>
</dbReference>
<feature type="domain" description="FAS1-like dehydratase" evidence="2">
    <location>
        <begin position="74"/>
        <end position="129"/>
    </location>
</feature>
<name>A0A158H3I9_9BURK</name>
<dbReference type="SUPFAM" id="SSF54637">
    <property type="entry name" value="Thioesterase/thiol ester dehydrase-isomerase"/>
    <property type="match status" value="2"/>
</dbReference>
<dbReference type="AlphaFoldDB" id="A0A158H3I9"/>
<reference evidence="3 4" key="1">
    <citation type="submission" date="2016-01" db="EMBL/GenBank/DDBJ databases">
        <authorList>
            <person name="Oliw E.H."/>
        </authorList>
    </citation>
    <scope>NUCLEOTIDE SEQUENCE [LARGE SCALE GENOMIC DNA]</scope>
    <source>
        <strain evidence="3">LMG 27134</strain>
    </source>
</reference>
<evidence type="ECO:0000313" key="4">
    <source>
        <dbReference type="Proteomes" id="UP000054683"/>
    </source>
</evidence>
<organism evidence="3 4">
    <name type="scientific">Caballeronia udeis</name>
    <dbReference type="NCBI Taxonomy" id="1232866"/>
    <lineage>
        <taxon>Bacteria</taxon>
        <taxon>Pseudomonadati</taxon>
        <taxon>Pseudomonadota</taxon>
        <taxon>Betaproteobacteria</taxon>
        <taxon>Burkholderiales</taxon>
        <taxon>Burkholderiaceae</taxon>
        <taxon>Caballeronia</taxon>
    </lineage>
</organism>
<dbReference type="PANTHER" id="PTHR28152:SF1">
    <property type="entry name" value="HYDROXYACYL-THIOESTER DEHYDRATASE TYPE 2, MITOCHONDRIAL"/>
    <property type="match status" value="1"/>
</dbReference>
<protein>
    <submittedName>
        <fullName evidence="3">Acyl-CoA dehydrogenase</fullName>
    </submittedName>
</protein>
<dbReference type="Gene3D" id="3.10.129.10">
    <property type="entry name" value="Hotdog Thioesterase"/>
    <property type="match status" value="1"/>
</dbReference>
<feature type="compositionally biased region" description="Basic and acidic residues" evidence="1">
    <location>
        <begin position="156"/>
        <end position="167"/>
    </location>
</feature>
<dbReference type="EMBL" id="FCOK02000024">
    <property type="protein sequence ID" value="SAL38902.1"/>
    <property type="molecule type" value="Genomic_DNA"/>
</dbReference>
<dbReference type="RefSeq" id="WP_062087334.1">
    <property type="nucleotide sequence ID" value="NZ_FCOK02000024.1"/>
</dbReference>
<evidence type="ECO:0000259" key="2">
    <source>
        <dbReference type="Pfam" id="PF13452"/>
    </source>
</evidence>
<dbReference type="InterPro" id="IPR039569">
    <property type="entry name" value="FAS1-like_DH_region"/>
</dbReference>
<accession>A0A158H3I9</accession>
<evidence type="ECO:0000313" key="3">
    <source>
        <dbReference type="EMBL" id="SAL38902.1"/>
    </source>
</evidence>
<dbReference type="OrthoDB" id="7183822at2"/>
<dbReference type="Pfam" id="PF13452">
    <property type="entry name" value="FAS1_DH_region"/>
    <property type="match status" value="1"/>
</dbReference>
<dbReference type="PANTHER" id="PTHR28152">
    <property type="entry name" value="HYDROXYACYL-THIOESTER DEHYDRATASE TYPE 2, MITOCHONDRIAL"/>
    <property type="match status" value="1"/>
</dbReference>
<feature type="region of interest" description="Disordered" evidence="1">
    <location>
        <begin position="148"/>
        <end position="167"/>
    </location>
</feature>
<sequence length="283" mass="31522">MPEATEKFDDWLDKTQVVHDVITAFPLAAMAATLNREPETKNVPPLWHWLYFLPIAPLSETGPDGHPKRGGFLPPVPLPRRMWAGGRLTFHEPLVVGEAATRTSTIVNIEDKTGRTGRLVFVTVQHEIEAGGALKIEEEHDIVYRDEPAPDASNVSRKEPAKAPVDETFSREIPTDPVLLFRYSALTFNSHRIHYDQPYVTQEEGYPGLIVHGPLIATMLVDLVRRELPGANIASFAFRALRPTFAPNPFTVCGKPSDDGRTIELWAKDHDGYLTMRATATLA</sequence>